<keyword evidence="2" id="KW-0472">Membrane</keyword>
<evidence type="ECO:0000313" key="3">
    <source>
        <dbReference type="EMBL" id="OXM84530.1"/>
    </source>
</evidence>
<dbReference type="Proteomes" id="UP000215509">
    <property type="component" value="Unassembled WGS sequence"/>
</dbReference>
<keyword evidence="2" id="KW-1133">Transmembrane helix</keyword>
<dbReference type="RefSeq" id="WP_094016650.1">
    <property type="nucleotide sequence ID" value="NZ_NMQW01000029.1"/>
</dbReference>
<comment type="caution">
    <text evidence="3">The sequence shown here is derived from an EMBL/GenBank/DDBJ whole genome shotgun (WGS) entry which is preliminary data.</text>
</comment>
<keyword evidence="4" id="KW-1185">Reference proteome</keyword>
<evidence type="ECO:0000256" key="2">
    <source>
        <dbReference type="SAM" id="Phobius"/>
    </source>
</evidence>
<proteinExistence type="predicted"/>
<evidence type="ECO:0000256" key="1">
    <source>
        <dbReference type="SAM" id="MobiDB-lite"/>
    </source>
</evidence>
<name>A0A229UM90_9BACL</name>
<keyword evidence="2" id="KW-0812">Transmembrane</keyword>
<protein>
    <recommendedName>
        <fullName evidence="5">DUF4446 domain-containing protein</fullName>
    </recommendedName>
</protein>
<evidence type="ECO:0000313" key="4">
    <source>
        <dbReference type="Proteomes" id="UP000215509"/>
    </source>
</evidence>
<dbReference type="AlphaFoldDB" id="A0A229UM90"/>
<dbReference type="Pfam" id="PF14584">
    <property type="entry name" value="DUF4446"/>
    <property type="match status" value="1"/>
</dbReference>
<dbReference type="OrthoDB" id="5244042at2"/>
<sequence length="164" mass="18335">MGEILDLIDMKVVLIAFAFILIVFIVLMLVLWSKLNKLRAKYMSMLNGAGTMNVEEALIELQGKATALNGKTDTVQQQITLIQQQMKKMKSNIGIHRYNAFAESGSDLSFSVAILDEELDGVVLTGIHNREETYVYAKPIQQGQSSYTLSPEEKEAIHRGSQKK</sequence>
<reference evidence="3 4" key="1">
    <citation type="submission" date="2017-07" db="EMBL/GenBank/DDBJ databases">
        <title>Genome sequencing and assembly of Paenibacillus rigui.</title>
        <authorList>
            <person name="Mayilraj S."/>
        </authorList>
    </citation>
    <scope>NUCLEOTIDE SEQUENCE [LARGE SCALE GENOMIC DNA]</scope>
    <source>
        <strain evidence="3 4">JCM 16352</strain>
    </source>
</reference>
<organism evidence="3 4">
    <name type="scientific">Paenibacillus rigui</name>
    <dbReference type="NCBI Taxonomy" id="554312"/>
    <lineage>
        <taxon>Bacteria</taxon>
        <taxon>Bacillati</taxon>
        <taxon>Bacillota</taxon>
        <taxon>Bacilli</taxon>
        <taxon>Bacillales</taxon>
        <taxon>Paenibacillaceae</taxon>
        <taxon>Paenibacillus</taxon>
    </lineage>
</organism>
<dbReference type="InterPro" id="IPR027981">
    <property type="entry name" value="DUF4446"/>
</dbReference>
<feature type="transmembrane region" description="Helical" evidence="2">
    <location>
        <begin position="12"/>
        <end position="32"/>
    </location>
</feature>
<feature type="region of interest" description="Disordered" evidence="1">
    <location>
        <begin position="145"/>
        <end position="164"/>
    </location>
</feature>
<dbReference type="EMBL" id="NMQW01000029">
    <property type="protein sequence ID" value="OXM84530.1"/>
    <property type="molecule type" value="Genomic_DNA"/>
</dbReference>
<gene>
    <name evidence="3" type="ORF">CF651_20020</name>
</gene>
<evidence type="ECO:0008006" key="5">
    <source>
        <dbReference type="Google" id="ProtNLM"/>
    </source>
</evidence>
<accession>A0A229UM90</accession>